<evidence type="ECO:0000313" key="1">
    <source>
        <dbReference type="EMBL" id="KAF6139735.1"/>
    </source>
</evidence>
<dbReference type="EMBL" id="JACGCM010002456">
    <property type="protein sequence ID" value="KAF6139735.1"/>
    <property type="molecule type" value="Genomic_DNA"/>
</dbReference>
<dbReference type="PANTHER" id="PTHR35514">
    <property type="entry name" value="THYLAKOID LUMENAL 15.0 KDA PROTEIN 2, CHLOROPLASTIC"/>
    <property type="match status" value="1"/>
</dbReference>
<evidence type="ECO:0000313" key="2">
    <source>
        <dbReference type="Proteomes" id="UP000541444"/>
    </source>
</evidence>
<sequence>MARRAFHGLDPFHASLNFELAKDDASNGIHGSNIFNFNVGAIVDLDIPRSFWNRLAEKYGNMFYWKEKSVQQRSLHDEVAQCEKTLQTLLNGGQEDLMSKVDSTVEACDDTLSLDQFHAKVMVRGKDFVHSVDWEQGSNPLEARVSTARQMLIKLRSIESQASKFPLLTSCTYKGFE</sequence>
<reference evidence="1 2" key="1">
    <citation type="journal article" date="2020" name="IScience">
        <title>Genome Sequencing of the Endangered Kingdonia uniflora (Circaeasteraceae, Ranunculales) Reveals Potential Mechanisms of Evolutionary Specialization.</title>
        <authorList>
            <person name="Sun Y."/>
            <person name="Deng T."/>
            <person name="Zhang A."/>
            <person name="Moore M.J."/>
            <person name="Landis J.B."/>
            <person name="Lin N."/>
            <person name="Zhang H."/>
            <person name="Zhang X."/>
            <person name="Huang J."/>
            <person name="Zhang X."/>
            <person name="Sun H."/>
            <person name="Wang H."/>
        </authorList>
    </citation>
    <scope>NUCLEOTIDE SEQUENCE [LARGE SCALE GENOMIC DNA]</scope>
    <source>
        <strain evidence="1">TB1705</strain>
        <tissue evidence="1">Leaf</tissue>
    </source>
</reference>
<dbReference type="OrthoDB" id="1909634at2759"/>
<keyword evidence="2" id="KW-1185">Reference proteome</keyword>
<organism evidence="1 2">
    <name type="scientific">Kingdonia uniflora</name>
    <dbReference type="NCBI Taxonomy" id="39325"/>
    <lineage>
        <taxon>Eukaryota</taxon>
        <taxon>Viridiplantae</taxon>
        <taxon>Streptophyta</taxon>
        <taxon>Embryophyta</taxon>
        <taxon>Tracheophyta</taxon>
        <taxon>Spermatophyta</taxon>
        <taxon>Magnoliopsida</taxon>
        <taxon>Ranunculales</taxon>
        <taxon>Circaeasteraceae</taxon>
        <taxon>Kingdonia</taxon>
    </lineage>
</organism>
<name>A0A7J7LAR8_9MAGN</name>
<comment type="caution">
    <text evidence="1">The sequence shown here is derived from an EMBL/GenBank/DDBJ whole genome shotgun (WGS) entry which is preliminary data.</text>
</comment>
<dbReference type="Proteomes" id="UP000541444">
    <property type="component" value="Unassembled WGS sequence"/>
</dbReference>
<proteinExistence type="predicted"/>
<dbReference type="PANTHER" id="PTHR35514:SF1">
    <property type="entry name" value="THYLAKOID LUMENAL 15.0 KDA PROTEIN 2, CHLOROPLASTIC"/>
    <property type="match status" value="1"/>
</dbReference>
<protein>
    <submittedName>
        <fullName evidence="1">Uncharacterized protein</fullName>
    </submittedName>
</protein>
<accession>A0A7J7LAR8</accession>
<gene>
    <name evidence="1" type="ORF">GIB67_006683</name>
</gene>
<dbReference type="AlphaFoldDB" id="A0A7J7LAR8"/>